<organism evidence="3 4">
    <name type="scientific">Neoroseomonas lacus</name>
    <dbReference type="NCBI Taxonomy" id="287609"/>
    <lineage>
        <taxon>Bacteria</taxon>
        <taxon>Pseudomonadati</taxon>
        <taxon>Pseudomonadota</taxon>
        <taxon>Alphaproteobacteria</taxon>
        <taxon>Acetobacterales</taxon>
        <taxon>Acetobacteraceae</taxon>
        <taxon>Neoroseomonas</taxon>
    </lineage>
</organism>
<dbReference type="InterPro" id="IPR058065">
    <property type="entry name" value="LIC_10190-like"/>
</dbReference>
<feature type="transmembrane region" description="Helical" evidence="1">
    <location>
        <begin position="32"/>
        <end position="53"/>
    </location>
</feature>
<reference evidence="3" key="1">
    <citation type="journal article" date="2014" name="Int. J. Syst. Evol. Microbiol.">
        <title>Complete genome sequence of Corynebacterium casei LMG S-19264T (=DSM 44701T), isolated from a smear-ripened cheese.</title>
        <authorList>
            <consortium name="US DOE Joint Genome Institute (JGI-PGF)"/>
            <person name="Walter F."/>
            <person name="Albersmeier A."/>
            <person name="Kalinowski J."/>
            <person name="Ruckert C."/>
        </authorList>
    </citation>
    <scope>NUCLEOTIDE SEQUENCE</scope>
    <source>
        <strain evidence="3">CGMCC 1.3617</strain>
    </source>
</reference>
<feature type="transmembrane region" description="Helical" evidence="1">
    <location>
        <begin position="60"/>
        <end position="80"/>
    </location>
</feature>
<keyword evidence="4" id="KW-1185">Reference proteome</keyword>
<feature type="transmembrane region" description="Helical" evidence="1">
    <location>
        <begin position="435"/>
        <end position="455"/>
    </location>
</feature>
<accession>A0A917KVF0</accession>
<evidence type="ECO:0000313" key="3">
    <source>
        <dbReference type="EMBL" id="GGJ26674.1"/>
    </source>
</evidence>
<dbReference type="Proteomes" id="UP000661507">
    <property type="component" value="Unassembled WGS sequence"/>
</dbReference>
<feature type="transmembrane region" description="Helical" evidence="1">
    <location>
        <begin position="268"/>
        <end position="294"/>
    </location>
</feature>
<feature type="transmembrane region" description="Helical" evidence="1">
    <location>
        <begin position="172"/>
        <end position="195"/>
    </location>
</feature>
<evidence type="ECO:0000256" key="1">
    <source>
        <dbReference type="SAM" id="Phobius"/>
    </source>
</evidence>
<feature type="transmembrane region" description="Helical" evidence="1">
    <location>
        <begin position="207"/>
        <end position="228"/>
    </location>
</feature>
<proteinExistence type="predicted"/>
<dbReference type="RefSeq" id="WP_188969482.1">
    <property type="nucleotide sequence ID" value="NZ_BMKW01000009.1"/>
</dbReference>
<keyword evidence="1" id="KW-0812">Transmembrane</keyword>
<feature type="transmembrane region" description="Helical" evidence="1">
    <location>
        <begin position="92"/>
        <end position="111"/>
    </location>
</feature>
<feature type="domain" description="DUF8201" evidence="2">
    <location>
        <begin position="1"/>
        <end position="460"/>
    </location>
</feature>
<feature type="transmembrane region" description="Helical" evidence="1">
    <location>
        <begin position="461"/>
        <end position="478"/>
    </location>
</feature>
<dbReference type="InterPro" id="IPR058514">
    <property type="entry name" value="DUF8201"/>
</dbReference>
<dbReference type="AlphaFoldDB" id="A0A917KVF0"/>
<feature type="transmembrane region" description="Helical" evidence="1">
    <location>
        <begin position="498"/>
        <end position="515"/>
    </location>
</feature>
<sequence length="582" mass="61169">MLMAGVVVLLGAMTCLGYGLLALRLAERLNPGVARGVTVGDLGILGYVVLGLVATMGHVFVPLGGLPAAAVCLLGIGLLLGQWRGLARQTDAFGWGMAATLLLLLAACLRLGAMIPASTRGHFDTGLYHLQAVRLVMEFPLILGSANIHMRFGYNSAVFPTAALLSGGLPGLLGALTTNALLMVFVILAVTQRALSRAGAIGLRSSLFGLLVVGLALFTPLLILRVWMGSPNSDVPSALMVLYGFHLALRLSDLGGIASAAPERAGTAAMLAVVAALAVTLKLSALPVVLLMAIPALAWRRGWLAGRDIALGAGAALAIGLPWLARGVATSGCLAYPQPSSCLPVPWRINAAVAQSDVDWMRSWARRPDASPETVLADWSWLPDWVGRLAIEPSRPTFLVLGGLVAVLLAARLLLGQRLVVVADTLPGAARRDMLVLMAIAGAGIAFWFISAPLVRYGQSWLVLPLLLLIAQVAPVGWRSSRAAGAFATMARPRFRTGVALALGVATLASLAGNPPRRLFDPVPVTLPEVTVEPRGELAGIPIHVPRHGNQCWDAPRLCTPDRRDGLVATPFLWTWMVRGPS</sequence>
<dbReference type="EMBL" id="BMKW01000009">
    <property type="protein sequence ID" value="GGJ26674.1"/>
    <property type="molecule type" value="Genomic_DNA"/>
</dbReference>
<feature type="transmembrane region" description="Helical" evidence="1">
    <location>
        <begin position="397"/>
        <end position="415"/>
    </location>
</feature>
<keyword evidence="1" id="KW-1133">Transmembrane helix</keyword>
<dbReference type="Pfam" id="PF26626">
    <property type="entry name" value="DUF8201"/>
    <property type="match status" value="1"/>
</dbReference>
<reference evidence="3" key="2">
    <citation type="submission" date="2020-09" db="EMBL/GenBank/DDBJ databases">
        <authorList>
            <person name="Sun Q."/>
            <person name="Zhou Y."/>
        </authorList>
    </citation>
    <scope>NUCLEOTIDE SEQUENCE</scope>
    <source>
        <strain evidence="3">CGMCC 1.3617</strain>
    </source>
</reference>
<comment type="caution">
    <text evidence="3">The sequence shown here is derived from an EMBL/GenBank/DDBJ whole genome shotgun (WGS) entry which is preliminary data.</text>
</comment>
<gene>
    <name evidence="3" type="ORF">GCM10011320_37640</name>
</gene>
<protein>
    <recommendedName>
        <fullName evidence="2">DUF8201 domain-containing protein</fullName>
    </recommendedName>
</protein>
<keyword evidence="1" id="KW-0472">Membrane</keyword>
<dbReference type="NCBIfam" id="NF047510">
    <property type="entry name" value="LIC_10190_fam"/>
    <property type="match status" value="1"/>
</dbReference>
<evidence type="ECO:0000313" key="4">
    <source>
        <dbReference type="Proteomes" id="UP000661507"/>
    </source>
</evidence>
<name>A0A917KVF0_9PROT</name>
<evidence type="ECO:0000259" key="2">
    <source>
        <dbReference type="Pfam" id="PF26626"/>
    </source>
</evidence>